<organism evidence="1 2">
    <name type="scientific">Clostridium perfringens</name>
    <dbReference type="NCBI Taxonomy" id="1502"/>
    <lineage>
        <taxon>Bacteria</taxon>
        <taxon>Bacillati</taxon>
        <taxon>Bacillota</taxon>
        <taxon>Clostridia</taxon>
        <taxon>Eubacteriales</taxon>
        <taxon>Clostridiaceae</taxon>
        <taxon>Clostridium</taxon>
    </lineage>
</organism>
<evidence type="ECO:0000313" key="2">
    <source>
        <dbReference type="Proteomes" id="UP000273641"/>
    </source>
</evidence>
<dbReference type="Proteomes" id="UP000273641">
    <property type="component" value="Unassembled WGS sequence"/>
</dbReference>
<feature type="non-terminal residue" evidence="1">
    <location>
        <position position="137"/>
    </location>
</feature>
<dbReference type="EMBL" id="RQNR01000076">
    <property type="protein sequence ID" value="RQN21330.1"/>
    <property type="molecule type" value="Genomic_DNA"/>
</dbReference>
<reference evidence="1 2" key="1">
    <citation type="submission" date="2018-11" db="EMBL/GenBank/DDBJ databases">
        <title>Draft genome sequences of potential pathogenic Clostridium perfringens from environmental surface water in the North West Province, South Africa.</title>
        <authorList>
            <person name="Fourie J.C.J."/>
            <person name="Sanko T.J."/>
            <person name="Bezuidenhout C."/>
            <person name="Mienie C."/>
            <person name="Adeleke R."/>
        </authorList>
    </citation>
    <scope>NUCLEOTIDE SEQUENCE [LARGE SCALE GENOMIC DNA]</scope>
    <source>
        <strain evidence="1 2">SC4-C13</strain>
    </source>
</reference>
<evidence type="ECO:0000313" key="1">
    <source>
        <dbReference type="EMBL" id="RQN21330.1"/>
    </source>
</evidence>
<proteinExistence type="predicted"/>
<dbReference type="AlphaFoldDB" id="A0AAE8K5W0"/>
<gene>
    <name evidence="1" type="ORF">EHZ11_16095</name>
</gene>
<name>A0AAE8K5W0_CLOPF</name>
<accession>A0AAE8K5W0</accession>
<dbReference type="RefSeq" id="WP_207667507.1">
    <property type="nucleotide sequence ID" value="NZ_JASNJJ010000088.1"/>
</dbReference>
<comment type="caution">
    <text evidence="1">The sequence shown here is derived from an EMBL/GenBank/DDBJ whole genome shotgun (WGS) entry which is preliminary data.</text>
</comment>
<protein>
    <submittedName>
        <fullName evidence="1">Uncharacterized protein</fullName>
    </submittedName>
</protein>
<sequence length="137" mass="16019">MIELKLLEDLDYENYKEFCMLGGYDKINECPLCHCKLLPELYGVLDANFDKFAICYCPECDEMFIIHYSYKGDGMQGYYEVNKIFPKRAENIKFDDKIQEVSEAFVKIYNQAKIAEANDLDEIAGMGYRKALEFLIK</sequence>